<dbReference type="InterPro" id="IPR004291">
    <property type="entry name" value="Transposase_IS66_central"/>
</dbReference>
<reference evidence="2 3" key="1">
    <citation type="submission" date="2016-12" db="EMBL/GenBank/DDBJ databases">
        <authorList>
            <person name="Song W.-J."/>
            <person name="Kurnit D.M."/>
        </authorList>
    </citation>
    <scope>NUCLEOTIDE SEQUENCE [LARGE SCALE GENOMIC DNA]</scope>
    <source>
        <strain evidence="2 3">STM7296</strain>
    </source>
</reference>
<gene>
    <name evidence="2" type="ORF">BN2475_1270011</name>
</gene>
<organism evidence="2 3">
    <name type="scientific">Paraburkholderia ribeironis</name>
    <dbReference type="NCBI Taxonomy" id="1247936"/>
    <lineage>
        <taxon>Bacteria</taxon>
        <taxon>Pseudomonadati</taxon>
        <taxon>Pseudomonadota</taxon>
        <taxon>Betaproteobacteria</taxon>
        <taxon>Burkholderiales</taxon>
        <taxon>Burkholderiaceae</taxon>
        <taxon>Paraburkholderia</taxon>
    </lineage>
</organism>
<dbReference type="Pfam" id="PF03050">
    <property type="entry name" value="DDE_Tnp_IS66"/>
    <property type="match status" value="1"/>
</dbReference>
<evidence type="ECO:0000313" key="2">
    <source>
        <dbReference type="EMBL" id="SIT49166.1"/>
    </source>
</evidence>
<dbReference type="PANTHER" id="PTHR33678">
    <property type="entry name" value="BLL1576 PROTEIN"/>
    <property type="match status" value="1"/>
</dbReference>
<dbReference type="Proteomes" id="UP000187012">
    <property type="component" value="Unassembled WGS sequence"/>
</dbReference>
<dbReference type="EMBL" id="CYGX02000127">
    <property type="protein sequence ID" value="SIT49166.1"/>
    <property type="molecule type" value="Genomic_DNA"/>
</dbReference>
<accession>A0A1N7SQE1</accession>
<name>A0A1N7SQE1_9BURK</name>
<protein>
    <recommendedName>
        <fullName evidence="1">Transposase IS66 central domain-containing protein</fullName>
    </recommendedName>
</protein>
<keyword evidence="3" id="KW-1185">Reference proteome</keyword>
<proteinExistence type="predicted"/>
<evidence type="ECO:0000259" key="1">
    <source>
        <dbReference type="Pfam" id="PF03050"/>
    </source>
</evidence>
<dbReference type="STRING" id="1247936.BN2475_1270011"/>
<sequence>MACKLSKWQSELSRVRGKHSSLTKALDYCIKRWEALTRYLDDRHVPIDNWVANQIRSWTIGRANGLLAGSLCAGQRAAAIMSLIRSAQLNGHEPHAF</sequence>
<dbReference type="AlphaFoldDB" id="A0A1N7SQE1"/>
<feature type="domain" description="Transposase IS66 central" evidence="1">
    <location>
        <begin position="4"/>
        <end position="75"/>
    </location>
</feature>
<dbReference type="PANTHER" id="PTHR33678:SF1">
    <property type="entry name" value="BLL1576 PROTEIN"/>
    <property type="match status" value="1"/>
</dbReference>
<dbReference type="InterPro" id="IPR052344">
    <property type="entry name" value="Transposase-related"/>
</dbReference>
<evidence type="ECO:0000313" key="3">
    <source>
        <dbReference type="Proteomes" id="UP000187012"/>
    </source>
</evidence>